<accession>A0ABW8YDM4</accession>
<evidence type="ECO:0000313" key="2">
    <source>
        <dbReference type="Proteomes" id="UP001629059"/>
    </source>
</evidence>
<proteinExistence type="predicted"/>
<dbReference type="Proteomes" id="UP001629059">
    <property type="component" value="Unassembled WGS sequence"/>
</dbReference>
<keyword evidence="2" id="KW-1185">Reference proteome</keyword>
<dbReference type="RefSeq" id="WP_408074310.1">
    <property type="nucleotide sequence ID" value="NZ_JBELQB010000005.1"/>
</dbReference>
<comment type="caution">
    <text evidence="1">The sequence shown here is derived from an EMBL/GenBank/DDBJ whole genome shotgun (WGS) entry which is preliminary data.</text>
</comment>
<sequence length="1265" mass="147262">MAEVIYCESCHTKQPNDWQQGDLCIECGSSVRADVRCVWCADLTPSSGNFCKHCGTEVMEDKYFGPARILKSLGVSQLELPAKVKELTDVKLSQHQQTYNKHYKVIQFSKEQAYMLEPYLLVKGDYAVMRVENDMISQIPFPDNTLKTFDELLKKDITVEKLLQDPLNNSLSSTVFRLAEIANNREYPYNFHPYWCKRVLYEVADPEFPVRMEMALWLSHPNSFDHRFSWEPIRTNDCTKLKDSKTSLDVFLDVLLPVLDIAYLKPYAGVALVHLLDKLEMSNHIQYDYFTQIAKEALDHHDPDLVLGAALLFNDKEKIILISKMDKPACYNAYSWLLTDNSDSYEKILTDSKFNEHQLIALIDFVKQDDINFQNEHGKNVIGVYPDAFTQAANALIREWGNTTLFGKLFSTYSDDKINSYLNYAARFSTPTQEEWDTLIHFCKNRDDREGLTKILSHRVKKDINYTEAAKMFFDVPQCYSDEEKGYEFIASWLPVVESGYYPDAEDIQKLINFLRFTQTFLQYRAFEKVFVQRIFEVFRLLIVYSETASVPLSKYIIHASLDIRDYINADYFGHKAYLYGLFRETYVAKSPEDGNYYSYPFQIDKDFIRNFFDDDNEKLVNSFVNILPVGAGYGNNAFDLMSNWILKNPYGLPTSVIEGKKVDFTLGYKILDVFKESMKFIKEQGKEILNMQANGSYPFLNLLHHRQWDGNDVFLFYHKTDEADGITIEKCYDRFVEWLTRDNSVNFYTEVMEKYGKHCLTFNDTKKTPLSLLKLWYNQADTNTIPTEIVEFYNEQFSILLREEYRKELPIMQHKGIGYHISFYYVTEKLFKGEEEFFKWFMSHYGNGLNDPLVRFVLLGLNHAPHSLKNYIAEERRLQIHRALIYLAHNAYKADTYIQETYIRIIYNLLINLNEGTDDIDIIVDIWGLKDVHYSISEECDEYAEKIFIGNENDPLTKEQLPNLYNYLNDYYYSSGKDVKWVSSVLNIHHNRVIDYFNNCEEDSSIVLTKIFELLMRFMDKDGLLPEGENVQKKICKDISAHIAKLIEGIDNDKFPKPLVKYLYEYVTSGKLDFFLQAKIENYIEKLYEYHFDEEKEDDEDIYTNTVITSSTKKTVNTAEAMAAQSSLVAELSTFMATFTVTRENMQKVTQYINGYKDSDTDNPMIITPLTIKIEESRNWLAENTDVAMELYQAIYMAILDTDTEMGAQYSNFGAMCRMVFGQLVKNTMFAPSYQQGLEAMANSGAYSQIFTDGLKQVANELKG</sequence>
<protein>
    <submittedName>
        <fullName evidence="1">Zinc ribbon domain-containing protein</fullName>
    </submittedName>
</protein>
<reference evidence="1 2" key="1">
    <citation type="submission" date="2024-06" db="EMBL/GenBank/DDBJ databases">
        <authorList>
            <person name="Kaempfer P."/>
            <person name="Viver T."/>
        </authorList>
    </citation>
    <scope>NUCLEOTIDE SEQUENCE [LARGE SCALE GENOMIC DNA]</scope>
    <source>
        <strain evidence="1 2">ST-75</strain>
    </source>
</reference>
<gene>
    <name evidence="1" type="ORF">ABS768_07335</name>
</gene>
<name>A0ABW8YDM4_9FLAO</name>
<evidence type="ECO:0000313" key="1">
    <source>
        <dbReference type="EMBL" id="MFL9837303.1"/>
    </source>
</evidence>
<organism evidence="1 2">
    <name type="scientific">Flavobacterium rhizophilum</name>
    <dbReference type="NCBI Taxonomy" id="3163296"/>
    <lineage>
        <taxon>Bacteria</taxon>
        <taxon>Pseudomonadati</taxon>
        <taxon>Bacteroidota</taxon>
        <taxon>Flavobacteriia</taxon>
        <taxon>Flavobacteriales</taxon>
        <taxon>Flavobacteriaceae</taxon>
        <taxon>Flavobacterium</taxon>
    </lineage>
</organism>
<dbReference type="EMBL" id="JBELQB010000005">
    <property type="protein sequence ID" value="MFL9837303.1"/>
    <property type="molecule type" value="Genomic_DNA"/>
</dbReference>